<dbReference type="AlphaFoldDB" id="A0A7J0EVI5"/>
<proteinExistence type="predicted"/>
<name>A0A7J0EVI5_9ERIC</name>
<keyword evidence="2" id="KW-1185">Reference proteome</keyword>
<dbReference type="GO" id="GO:0016787">
    <property type="term" value="F:hydrolase activity"/>
    <property type="evidence" value="ECO:0007669"/>
    <property type="project" value="UniProtKB-KW"/>
</dbReference>
<dbReference type="EMBL" id="BJWL01000006">
    <property type="protein sequence ID" value="GFY89607.1"/>
    <property type="molecule type" value="Genomic_DNA"/>
</dbReference>
<evidence type="ECO:0000313" key="2">
    <source>
        <dbReference type="Proteomes" id="UP000585474"/>
    </source>
</evidence>
<organism evidence="1 2">
    <name type="scientific">Actinidia rufa</name>
    <dbReference type="NCBI Taxonomy" id="165716"/>
    <lineage>
        <taxon>Eukaryota</taxon>
        <taxon>Viridiplantae</taxon>
        <taxon>Streptophyta</taxon>
        <taxon>Embryophyta</taxon>
        <taxon>Tracheophyta</taxon>
        <taxon>Spermatophyta</taxon>
        <taxon>Magnoliopsida</taxon>
        <taxon>eudicotyledons</taxon>
        <taxon>Gunneridae</taxon>
        <taxon>Pentapetalae</taxon>
        <taxon>asterids</taxon>
        <taxon>Ericales</taxon>
        <taxon>Actinidiaceae</taxon>
        <taxon>Actinidia</taxon>
    </lineage>
</organism>
<reference evidence="1 2" key="1">
    <citation type="submission" date="2019-07" db="EMBL/GenBank/DDBJ databases">
        <title>De Novo Assembly of kiwifruit Actinidia rufa.</title>
        <authorList>
            <person name="Sugita-Konishi S."/>
            <person name="Sato K."/>
            <person name="Mori E."/>
            <person name="Abe Y."/>
            <person name="Kisaki G."/>
            <person name="Hamano K."/>
            <person name="Suezawa K."/>
            <person name="Otani M."/>
            <person name="Fukuda T."/>
            <person name="Manabe T."/>
            <person name="Gomi K."/>
            <person name="Tabuchi M."/>
            <person name="Akimitsu K."/>
            <person name="Kataoka I."/>
        </authorList>
    </citation>
    <scope>NUCLEOTIDE SEQUENCE [LARGE SCALE GENOMIC DNA]</scope>
    <source>
        <strain evidence="2">cv. Fuchu</strain>
    </source>
</reference>
<sequence>MPPRSPPRPTPSFCQSIIEESPSTHSLSLIMIPGPRPTVPMVVPRYGSPTMPFLIGSSKQGIARGLIEPTTWGSGSGRKGWIRSRLDDPLLNPRLSCFGCEKVLVCLAEKDFVRYGVVLQGGIGEEWMGRSGGGYGD</sequence>
<keyword evidence="1" id="KW-0378">Hydrolase</keyword>
<gene>
    <name evidence="1" type="ORF">Acr_06g0015470</name>
</gene>
<comment type="caution">
    <text evidence="1">The sequence shown here is derived from an EMBL/GenBank/DDBJ whole genome shotgun (WGS) entry which is preliminary data.</text>
</comment>
<evidence type="ECO:0000313" key="1">
    <source>
        <dbReference type="EMBL" id="GFY89607.1"/>
    </source>
</evidence>
<protein>
    <submittedName>
        <fullName evidence="1">Alpha/beta-Hydrolases superfamily protein</fullName>
    </submittedName>
</protein>
<dbReference type="Proteomes" id="UP000585474">
    <property type="component" value="Unassembled WGS sequence"/>
</dbReference>
<accession>A0A7J0EVI5</accession>